<dbReference type="InterPro" id="IPR050312">
    <property type="entry name" value="IolE/XylAMocC-like"/>
</dbReference>
<proteinExistence type="predicted"/>
<dbReference type="InterPro" id="IPR036237">
    <property type="entry name" value="Xyl_isomerase-like_sf"/>
</dbReference>
<gene>
    <name evidence="2" type="ORF">MON41_01035</name>
</gene>
<keyword evidence="2" id="KW-0413">Isomerase</keyword>
<name>A0ABS9VZB2_9PROT</name>
<dbReference type="PANTHER" id="PTHR12110">
    <property type="entry name" value="HYDROXYPYRUVATE ISOMERASE"/>
    <property type="match status" value="1"/>
</dbReference>
<evidence type="ECO:0000313" key="3">
    <source>
        <dbReference type="Proteomes" id="UP001201985"/>
    </source>
</evidence>
<dbReference type="Proteomes" id="UP001201985">
    <property type="component" value="Unassembled WGS sequence"/>
</dbReference>
<comment type="caution">
    <text evidence="2">The sequence shown here is derived from an EMBL/GenBank/DDBJ whole genome shotgun (WGS) entry which is preliminary data.</text>
</comment>
<feature type="domain" description="Xylose isomerase-like TIM barrel" evidence="1">
    <location>
        <begin position="21"/>
        <end position="249"/>
    </location>
</feature>
<dbReference type="EMBL" id="JALBUU010000004">
    <property type="protein sequence ID" value="MCI0752346.1"/>
    <property type="molecule type" value="Genomic_DNA"/>
</dbReference>
<evidence type="ECO:0000313" key="2">
    <source>
        <dbReference type="EMBL" id="MCI0752346.1"/>
    </source>
</evidence>
<keyword evidence="3" id="KW-1185">Reference proteome</keyword>
<dbReference type="SUPFAM" id="SSF51658">
    <property type="entry name" value="Xylose isomerase-like"/>
    <property type="match status" value="1"/>
</dbReference>
<dbReference type="InterPro" id="IPR013022">
    <property type="entry name" value="Xyl_isomerase-like_TIM-brl"/>
</dbReference>
<organism evidence="2 3">
    <name type="scientific">Teichococcus vastitatis</name>
    <dbReference type="NCBI Taxonomy" id="2307076"/>
    <lineage>
        <taxon>Bacteria</taxon>
        <taxon>Pseudomonadati</taxon>
        <taxon>Pseudomonadota</taxon>
        <taxon>Alphaproteobacteria</taxon>
        <taxon>Acetobacterales</taxon>
        <taxon>Roseomonadaceae</taxon>
        <taxon>Roseomonas</taxon>
    </lineage>
</organism>
<protein>
    <submittedName>
        <fullName evidence="2">Sugar phosphate isomerase/epimerase</fullName>
    </submittedName>
</protein>
<dbReference type="RefSeq" id="WP_120010281.1">
    <property type="nucleotide sequence ID" value="NZ_JALBUU010000004.1"/>
</dbReference>
<accession>A0ABS9VZB2</accession>
<dbReference type="Gene3D" id="3.20.20.150">
    <property type="entry name" value="Divalent-metal-dependent TIM barrel enzymes"/>
    <property type="match status" value="1"/>
</dbReference>
<dbReference type="Pfam" id="PF01261">
    <property type="entry name" value="AP_endonuc_2"/>
    <property type="match status" value="1"/>
</dbReference>
<dbReference type="GO" id="GO:0016853">
    <property type="term" value="F:isomerase activity"/>
    <property type="evidence" value="ECO:0007669"/>
    <property type="project" value="UniProtKB-KW"/>
</dbReference>
<sequence length="277" mass="31217">MLTIERIGVDIGRRMRLEDAIEWAAENQVRYIDIQLDTGPNKVDSFDDARAAAIRDQAERRGVILGLHTLSAVNVAEYSPFLSDAVDAYMRAYIEVAPKLGAEWIVVHAGYHFTADVKPRMEAGLARLQRMVEHAEKHGALLLLENLNKEPADAEVHYLAHTIEEWRYYHDRIHSPAFALSFTANHAHLMPDGLEGFVEAIPLDRVREVRLADCFRNGHEQHLLPGQGDFDFGAMFSLLEGKGFEGHYMNAFGTLADMQKARHDMLRMARDAGLPTS</sequence>
<evidence type="ECO:0000259" key="1">
    <source>
        <dbReference type="Pfam" id="PF01261"/>
    </source>
</evidence>
<reference evidence="2 3" key="1">
    <citation type="submission" date="2022-03" db="EMBL/GenBank/DDBJ databases">
        <title>Complete genome analysis of Roseomonas KG 17.1 : a prolific producer of plant growth promoters.</title>
        <authorList>
            <person name="Saadouli I."/>
            <person name="Najjari A."/>
            <person name="Mosbah A."/>
            <person name="Ouzari H.I."/>
        </authorList>
    </citation>
    <scope>NUCLEOTIDE SEQUENCE [LARGE SCALE GENOMIC DNA]</scope>
    <source>
        <strain evidence="2 3">KG17-1</strain>
    </source>
</reference>
<dbReference type="PANTHER" id="PTHR12110:SF53">
    <property type="entry name" value="BLR5974 PROTEIN"/>
    <property type="match status" value="1"/>
</dbReference>